<name>A0AAD8L014_TARER</name>
<accession>A0AAD8L014</accession>
<dbReference type="AlphaFoldDB" id="A0AAD8L014"/>
<organism evidence="2 3">
    <name type="scientific">Tagetes erecta</name>
    <name type="common">African marigold</name>
    <dbReference type="NCBI Taxonomy" id="13708"/>
    <lineage>
        <taxon>Eukaryota</taxon>
        <taxon>Viridiplantae</taxon>
        <taxon>Streptophyta</taxon>
        <taxon>Embryophyta</taxon>
        <taxon>Tracheophyta</taxon>
        <taxon>Spermatophyta</taxon>
        <taxon>Magnoliopsida</taxon>
        <taxon>eudicotyledons</taxon>
        <taxon>Gunneridae</taxon>
        <taxon>Pentapetalae</taxon>
        <taxon>asterids</taxon>
        <taxon>campanulids</taxon>
        <taxon>Asterales</taxon>
        <taxon>Asteraceae</taxon>
        <taxon>Asteroideae</taxon>
        <taxon>Heliantheae alliance</taxon>
        <taxon>Tageteae</taxon>
        <taxon>Tagetes</taxon>
    </lineage>
</organism>
<dbReference type="InterPro" id="IPR055298">
    <property type="entry name" value="AtLOH3-like"/>
</dbReference>
<feature type="domain" description="HAT C-terminal dimerisation" evidence="1">
    <location>
        <begin position="92"/>
        <end position="145"/>
    </location>
</feature>
<dbReference type="Pfam" id="PF05699">
    <property type="entry name" value="Dimer_Tnp_hAT"/>
    <property type="match status" value="1"/>
</dbReference>
<proteinExistence type="predicted"/>
<dbReference type="SUPFAM" id="SSF53098">
    <property type="entry name" value="Ribonuclease H-like"/>
    <property type="match status" value="1"/>
</dbReference>
<dbReference type="InterPro" id="IPR012337">
    <property type="entry name" value="RNaseH-like_sf"/>
</dbReference>
<evidence type="ECO:0000259" key="1">
    <source>
        <dbReference type="Pfam" id="PF05699"/>
    </source>
</evidence>
<comment type="caution">
    <text evidence="2">The sequence shown here is derived from an EMBL/GenBank/DDBJ whole genome shotgun (WGS) entry which is preliminary data.</text>
</comment>
<evidence type="ECO:0000313" key="3">
    <source>
        <dbReference type="Proteomes" id="UP001229421"/>
    </source>
</evidence>
<dbReference type="PANTHER" id="PTHR11697">
    <property type="entry name" value="GENERAL TRANSCRIPTION FACTOR 2-RELATED ZINC FINGER PROTEIN"/>
    <property type="match status" value="1"/>
</dbReference>
<keyword evidence="3" id="KW-1185">Reference proteome</keyword>
<reference evidence="2" key="1">
    <citation type="journal article" date="2023" name="bioRxiv">
        <title>Improved chromosome-level genome assembly for marigold (Tagetes erecta).</title>
        <authorList>
            <person name="Jiang F."/>
            <person name="Yuan L."/>
            <person name="Wang S."/>
            <person name="Wang H."/>
            <person name="Xu D."/>
            <person name="Wang A."/>
            <person name="Fan W."/>
        </authorList>
    </citation>
    <scope>NUCLEOTIDE SEQUENCE</scope>
    <source>
        <strain evidence="2">WSJ</strain>
        <tissue evidence="2">Leaf</tissue>
    </source>
</reference>
<evidence type="ECO:0000313" key="2">
    <source>
        <dbReference type="EMBL" id="KAK1432073.1"/>
    </source>
</evidence>
<sequence>MQIQEFGNRFNEVSTNLLENMSGLNPCDRFAKFDISKIVAFSELYKDDFTIRERGCIEGELNVFYHTLREDDRFANLNGLCDLARLMVETGKHRSFPLAYRILKLALVLPVATATVERCFSKLKLAKTDLRNRMGDDFLNGALVCTVEKEIFDKVTDEDVMIRFQAMKERRGQIF</sequence>
<gene>
    <name evidence="2" type="ORF">QVD17_08963</name>
</gene>
<dbReference type="InterPro" id="IPR008906">
    <property type="entry name" value="HATC_C_dom"/>
</dbReference>
<dbReference type="EMBL" id="JAUHHV010000002">
    <property type="protein sequence ID" value="KAK1432073.1"/>
    <property type="molecule type" value="Genomic_DNA"/>
</dbReference>
<protein>
    <recommendedName>
        <fullName evidence="1">HAT C-terminal dimerisation domain-containing protein</fullName>
    </recommendedName>
</protein>
<dbReference type="Proteomes" id="UP001229421">
    <property type="component" value="Unassembled WGS sequence"/>
</dbReference>
<dbReference type="GO" id="GO:0046983">
    <property type="term" value="F:protein dimerization activity"/>
    <property type="evidence" value="ECO:0007669"/>
    <property type="project" value="InterPro"/>
</dbReference>
<dbReference type="PANTHER" id="PTHR11697:SF230">
    <property type="entry name" value="ZINC FINGER, MYM DOMAIN CONTAINING 1"/>
    <property type="match status" value="1"/>
</dbReference>